<dbReference type="InterPro" id="IPR002629">
    <property type="entry name" value="Met_Synth_C/arc"/>
</dbReference>
<dbReference type="GO" id="GO:0009086">
    <property type="term" value="P:methionine biosynthetic process"/>
    <property type="evidence" value="ECO:0007669"/>
    <property type="project" value="InterPro"/>
</dbReference>
<evidence type="ECO:0000313" key="2">
    <source>
        <dbReference type="EMBL" id="URN94205.1"/>
    </source>
</evidence>
<dbReference type="GO" id="GO:0008270">
    <property type="term" value="F:zinc ion binding"/>
    <property type="evidence" value="ECO:0007669"/>
    <property type="project" value="InterPro"/>
</dbReference>
<dbReference type="GO" id="GO:0032259">
    <property type="term" value="P:methylation"/>
    <property type="evidence" value="ECO:0007669"/>
    <property type="project" value="UniProtKB-KW"/>
</dbReference>
<organism evidence="2 3">
    <name type="scientific">Candidatus Pristimantibacillus lignocellulolyticus</name>
    <dbReference type="NCBI Taxonomy" id="2994561"/>
    <lineage>
        <taxon>Bacteria</taxon>
        <taxon>Bacillati</taxon>
        <taxon>Bacillota</taxon>
        <taxon>Bacilli</taxon>
        <taxon>Bacillales</taxon>
        <taxon>Paenibacillaceae</taxon>
        <taxon>Candidatus Pristimantibacillus</taxon>
    </lineage>
</organism>
<accession>A0A9J6ZDR1</accession>
<dbReference type="Gene3D" id="3.20.20.210">
    <property type="match status" value="1"/>
</dbReference>
<dbReference type="EMBL" id="CP097899">
    <property type="protein sequence ID" value="URN94205.1"/>
    <property type="molecule type" value="Genomic_DNA"/>
</dbReference>
<dbReference type="KEGG" id="plig:NAG76_20660"/>
<gene>
    <name evidence="2" type="ORF">NAG76_20660</name>
</gene>
<dbReference type="InterPro" id="IPR038071">
    <property type="entry name" value="UROD/MetE-like_sf"/>
</dbReference>
<feature type="domain" description="Cobalamin-independent methionine synthase MetE C-terminal/archaeal" evidence="1">
    <location>
        <begin position="167"/>
        <end position="345"/>
    </location>
</feature>
<dbReference type="PANTHER" id="PTHR43844:SF1">
    <property type="entry name" value="METHIONINE SYNTHASE"/>
    <property type="match status" value="1"/>
</dbReference>
<proteinExistence type="predicted"/>
<evidence type="ECO:0000259" key="1">
    <source>
        <dbReference type="Pfam" id="PF01717"/>
    </source>
</evidence>
<dbReference type="SUPFAM" id="SSF51726">
    <property type="entry name" value="UROD/MetE-like"/>
    <property type="match status" value="1"/>
</dbReference>
<dbReference type="GO" id="GO:0003871">
    <property type="term" value="F:5-methyltetrahydropteroyltriglutamate-homocysteine S-methyltransferase activity"/>
    <property type="evidence" value="ECO:0007669"/>
    <property type="project" value="UniProtKB-EC"/>
</dbReference>
<keyword evidence="2" id="KW-0489">Methyltransferase</keyword>
<dbReference type="Pfam" id="PF01717">
    <property type="entry name" value="Meth_synt_2"/>
    <property type="match status" value="1"/>
</dbReference>
<name>A0A9J6ZDR1_9BACL</name>
<dbReference type="EC" id="2.1.1.14" evidence="2"/>
<keyword evidence="2" id="KW-0808">Transferase</keyword>
<dbReference type="Proteomes" id="UP001056756">
    <property type="component" value="Chromosome"/>
</dbReference>
<dbReference type="PANTHER" id="PTHR43844">
    <property type="entry name" value="METHIONINE SYNTHASE"/>
    <property type="match status" value="1"/>
</dbReference>
<sequence>MCTNHNSPFKNDVVGSFLRPEILKQARQQFLDGIITAEQLKVVEDQEIINLVAKQKEVGLKAVTDGEFRRSWWHLDFMWGLDGVEKAGVPQGYVFHGVESRPETARVTGKIGFSEHPFINDFKFLQEVAGENAIARQTIPAPAQLLLELQRFENQAALQQHYPNFDELLHDIANAYQGFIRAIYAAGCRSLQIDDCTWGMLCDESFINAREAEGIFVGDIGKVYAELNKHAVANLPEDLVITSHVCRGNYKSTWAGAGSYDPVAKTLFSITDYDAFYLEFDTDRSGSFEPLKHVQGQKIVLGLVSSKIGELEEKEAIIARIHEAAQYVPLDQLCLSPQCGFASTEEGNILTEEQQWNKLKFIKEISEEVWGK</sequence>
<dbReference type="CDD" id="cd03311">
    <property type="entry name" value="CIMS_C_terminal_like"/>
    <property type="match status" value="1"/>
</dbReference>
<dbReference type="NCBIfam" id="NF005085">
    <property type="entry name" value="PRK06520.1"/>
    <property type="match status" value="1"/>
</dbReference>
<protein>
    <submittedName>
        <fullName evidence="2">5-methyltetrahydropteroyltriglutamate--homocysteine S-methyltransferase</fullName>
        <ecNumber evidence="2">2.1.1.14</ecNumber>
    </submittedName>
</protein>
<evidence type="ECO:0000313" key="3">
    <source>
        <dbReference type="Proteomes" id="UP001056756"/>
    </source>
</evidence>
<dbReference type="AlphaFoldDB" id="A0A9J6ZDR1"/>
<reference evidence="2" key="1">
    <citation type="submission" date="2022-05" db="EMBL/GenBank/DDBJ databases">
        <title>Novel bacterial taxa in a minimal lignocellulolytic consortium and its capacity to transform plastics disclosed by genome-resolved metagenomics.</title>
        <authorList>
            <person name="Rodriguez C.A.D."/>
            <person name="Diaz-Garcia L."/>
            <person name="Herrera K."/>
            <person name="Tarazona N.A."/>
            <person name="Sproer C."/>
            <person name="Overmann J."/>
            <person name="Jimenez D.J."/>
        </authorList>
    </citation>
    <scope>NUCLEOTIDE SEQUENCE</scope>
    <source>
        <strain evidence="2">MAG5</strain>
    </source>
</reference>